<dbReference type="InterPro" id="IPR043502">
    <property type="entry name" value="DNA/RNA_pol_sf"/>
</dbReference>
<gene>
    <name evidence="2" type="ORF">FSP39_024627</name>
</gene>
<proteinExistence type="predicted"/>
<dbReference type="InterPro" id="IPR000477">
    <property type="entry name" value="RT_dom"/>
</dbReference>
<dbReference type="EMBL" id="VSWD01000005">
    <property type="protein sequence ID" value="KAK3104127.1"/>
    <property type="molecule type" value="Genomic_DNA"/>
</dbReference>
<dbReference type="Pfam" id="PF00078">
    <property type="entry name" value="RVT_1"/>
    <property type="match status" value="1"/>
</dbReference>
<dbReference type="SUPFAM" id="SSF56672">
    <property type="entry name" value="DNA/RNA polymerases"/>
    <property type="match status" value="1"/>
</dbReference>
<sequence length="1057" mass="122047">MDVHPNPGPDPDNNNISIFQLNIRSVRNKMSYLEIASDFDVICVTETHLDSNVPNSDVTIDGYDIIRQDRSAHGGGILVYISTKLYVNRLHPIESNNEDFEYVWLEVKSKRDKFLLCIAYRPPSQIDAFWTEFEHSIDTASDKNPKLVIVGDLNVDLLTESSHKLNNIMNIYQLNNVIDTPTRIGPTRQSLLDPVLIRECSFRFSEVIPIERTISDHNATVIDLIFELENRKCYKRKVWCYESGDYVSLNEEIQHFDWSELLSVNDIDDACLKFTDKFLALINKYIPSKMVTIRNKDKPWFNSFIRREIRKRDRLRKKAKLGIQSFVEKYKKQRNHVNNLKKSIKQSFYQNVDDLVDTLAAQNSKGCWKLIKSLTQSSGKQVIIPPLMDPETLELETDDELKAELLNKYFVSISQIDDTDAEIPEVDLKTDSILSNIEINPGDVTDILKILKLGKANGVDEISHHMLKYTAESVSVPLCILFNLSLRLRKFPSLWKKALIMPIYKKDDKHLPSNYRPISLLSTVGKVFERCVFKYLYNYMIENKLFYEFQSGFLPSHSTTHQLIELYNHICINREKNEHTCLIFCDISKAFDKVWHRGLLKKLNSYGFTGSLHYFLTDYLSNREQAVFVNNHHSSFRLTNAGVPQGSVLGPFLFLIFINDIAENLLSLARLFADDTSLLYSSKRLNDIERVLNDDLNKIHLWANKWMVTFNPNKTEVLLISNRPTHDLDLHFGDTRLQLSSFHKHLGVTLSSDGKWSLHIDNICNSALKQINVLKKLKFVLSRNSLNRIYTTFILPLLEYACELWDGCSLSDCEKLEKIQYQAARIVTGLPLFASIDSLFLETGWDSLKNRREKRKLSLFYKIENGLTPEYLRDLLPETIQEITPYNLRNSSNYRAPQLRLQSSFISYIPSTLRLWSNLSDETKDQPTYTKFKSSLDTLYEANTNKVPSYFLVGDRKPNILLTRLRNTCSNLNADLFKVNLNNSPVCSCGSSIEDASHYLLLCPLYNEQRRILNSRLQPLYPLTLSDLLSGSTTLSLTENTYIQLAVQDFILASNRF</sequence>
<dbReference type="Gene3D" id="3.60.10.10">
    <property type="entry name" value="Endonuclease/exonuclease/phosphatase"/>
    <property type="match status" value="1"/>
</dbReference>
<accession>A0AA88YNI0</accession>
<keyword evidence="3" id="KW-1185">Reference proteome</keyword>
<dbReference type="PANTHER" id="PTHR47510:SF3">
    <property type="entry name" value="ENDO_EXONUCLEASE_PHOSPHATASE DOMAIN-CONTAINING PROTEIN"/>
    <property type="match status" value="1"/>
</dbReference>
<reference evidence="2" key="1">
    <citation type="submission" date="2019-08" db="EMBL/GenBank/DDBJ databases">
        <title>The improved chromosome-level genome for the pearl oyster Pinctada fucata martensii using PacBio sequencing and Hi-C.</title>
        <authorList>
            <person name="Zheng Z."/>
        </authorList>
    </citation>
    <scope>NUCLEOTIDE SEQUENCE</scope>
    <source>
        <strain evidence="2">ZZ-2019</strain>
        <tissue evidence="2">Adductor muscle</tissue>
    </source>
</reference>
<feature type="domain" description="Reverse transcriptase" evidence="1">
    <location>
        <begin position="484"/>
        <end position="750"/>
    </location>
</feature>
<dbReference type="Proteomes" id="UP001186944">
    <property type="component" value="Unassembled WGS sequence"/>
</dbReference>
<dbReference type="PANTHER" id="PTHR47510">
    <property type="entry name" value="REVERSE TRANSCRIPTASE DOMAIN-CONTAINING PROTEIN"/>
    <property type="match status" value="1"/>
</dbReference>
<evidence type="ECO:0000313" key="3">
    <source>
        <dbReference type="Proteomes" id="UP001186944"/>
    </source>
</evidence>
<name>A0AA88YNI0_PINIB</name>
<dbReference type="InterPro" id="IPR036691">
    <property type="entry name" value="Endo/exonu/phosph_ase_sf"/>
</dbReference>
<organism evidence="2 3">
    <name type="scientific">Pinctada imbricata</name>
    <name type="common">Atlantic pearl-oyster</name>
    <name type="synonym">Pinctada martensii</name>
    <dbReference type="NCBI Taxonomy" id="66713"/>
    <lineage>
        <taxon>Eukaryota</taxon>
        <taxon>Metazoa</taxon>
        <taxon>Spiralia</taxon>
        <taxon>Lophotrochozoa</taxon>
        <taxon>Mollusca</taxon>
        <taxon>Bivalvia</taxon>
        <taxon>Autobranchia</taxon>
        <taxon>Pteriomorphia</taxon>
        <taxon>Pterioida</taxon>
        <taxon>Pterioidea</taxon>
        <taxon>Pteriidae</taxon>
        <taxon>Pinctada</taxon>
    </lineage>
</organism>
<comment type="caution">
    <text evidence="2">The sequence shown here is derived from an EMBL/GenBank/DDBJ whole genome shotgun (WGS) entry which is preliminary data.</text>
</comment>
<dbReference type="PROSITE" id="PS50878">
    <property type="entry name" value="RT_POL"/>
    <property type="match status" value="1"/>
</dbReference>
<protein>
    <recommendedName>
        <fullName evidence="1">Reverse transcriptase domain-containing protein</fullName>
    </recommendedName>
</protein>
<evidence type="ECO:0000313" key="2">
    <source>
        <dbReference type="EMBL" id="KAK3104127.1"/>
    </source>
</evidence>
<evidence type="ECO:0000259" key="1">
    <source>
        <dbReference type="PROSITE" id="PS50878"/>
    </source>
</evidence>
<dbReference type="AlphaFoldDB" id="A0AA88YNI0"/>
<dbReference type="Pfam" id="PF03372">
    <property type="entry name" value="Exo_endo_phos"/>
    <property type="match status" value="1"/>
</dbReference>
<dbReference type="InterPro" id="IPR005135">
    <property type="entry name" value="Endo/exonuclease/phosphatase"/>
</dbReference>
<dbReference type="CDD" id="cd01650">
    <property type="entry name" value="RT_nLTR_like"/>
    <property type="match status" value="1"/>
</dbReference>
<dbReference type="SUPFAM" id="SSF56219">
    <property type="entry name" value="DNase I-like"/>
    <property type="match status" value="1"/>
</dbReference>
<dbReference type="GO" id="GO:0003824">
    <property type="term" value="F:catalytic activity"/>
    <property type="evidence" value="ECO:0007669"/>
    <property type="project" value="InterPro"/>
</dbReference>